<evidence type="ECO:0000256" key="5">
    <source>
        <dbReference type="ARBA" id="ARBA00023136"/>
    </source>
</evidence>
<evidence type="ECO:0000313" key="9">
    <source>
        <dbReference type="Proteomes" id="UP000283458"/>
    </source>
</evidence>
<dbReference type="Pfam" id="PF00892">
    <property type="entry name" value="EamA"/>
    <property type="match status" value="1"/>
</dbReference>
<evidence type="ECO:0000256" key="1">
    <source>
        <dbReference type="ARBA" id="ARBA00004141"/>
    </source>
</evidence>
<feature type="transmembrane region" description="Helical" evidence="6">
    <location>
        <begin position="258"/>
        <end position="276"/>
    </location>
</feature>
<dbReference type="PANTHER" id="PTHR22911">
    <property type="entry name" value="ACYL-MALONYL CONDENSING ENZYME-RELATED"/>
    <property type="match status" value="1"/>
</dbReference>
<dbReference type="GO" id="GO:0016020">
    <property type="term" value="C:membrane"/>
    <property type="evidence" value="ECO:0007669"/>
    <property type="project" value="UniProtKB-SubCell"/>
</dbReference>
<evidence type="ECO:0000256" key="6">
    <source>
        <dbReference type="SAM" id="Phobius"/>
    </source>
</evidence>
<feature type="domain" description="EamA" evidence="7">
    <location>
        <begin position="1"/>
        <end position="131"/>
    </location>
</feature>
<feature type="transmembrane region" description="Helical" evidence="6">
    <location>
        <begin position="204"/>
        <end position="221"/>
    </location>
</feature>
<dbReference type="OrthoDB" id="9812899at2"/>
<feature type="transmembrane region" description="Helical" evidence="6">
    <location>
        <begin position="233"/>
        <end position="252"/>
    </location>
</feature>
<keyword evidence="3 6" id="KW-0812">Transmembrane</keyword>
<feature type="transmembrane region" description="Helical" evidence="6">
    <location>
        <begin position="60"/>
        <end position="80"/>
    </location>
</feature>
<proteinExistence type="inferred from homology"/>
<keyword evidence="5 6" id="KW-0472">Membrane</keyword>
<reference evidence="8 9" key="1">
    <citation type="submission" date="2018-09" db="EMBL/GenBank/DDBJ databases">
        <authorList>
            <person name="Zhu H."/>
        </authorList>
    </citation>
    <scope>NUCLEOTIDE SEQUENCE [LARGE SCALE GENOMIC DNA]</scope>
    <source>
        <strain evidence="8 9">K2W22B-5</strain>
    </source>
</reference>
<keyword evidence="4 6" id="KW-1133">Transmembrane helix</keyword>
<comment type="similarity">
    <text evidence="2">Belongs to the drug/metabolite transporter (DMT) superfamily. 10 TMS drug/metabolite exporter (DME) (TC 2.A.7.3) family.</text>
</comment>
<dbReference type="SUPFAM" id="SSF103481">
    <property type="entry name" value="Multidrug resistance efflux transporter EmrE"/>
    <property type="match status" value="2"/>
</dbReference>
<gene>
    <name evidence="8" type="ORF">D3877_16310</name>
</gene>
<sequence>MLAAALLFAAGNATVRHVAMSVPSLEIVFIRNLVSVAFMLPWMLTSGAAPCRAVIAGGRLGLFASRAAITVTAMMAWYYSLAHIPLPTATAISFTTPLFATLGAALFLHERVQARRWGAVFVGLAGVLIVLRPDGGQIDGAFAILMLHCAAAAAALLLTRGLTQTDSIPVVVVYISLFSAPMAGLPALVAPSLFVWIWPTWTEMGWLLLLGGLLTLAQLTMTRALSLAPASAMMPYDYARLPFSALIAWIAFGDMMDLWGWVGAAVIAGSALYTMHRDVAQSRMLRAGNDPEPSRRAA</sequence>
<keyword evidence="9" id="KW-1185">Reference proteome</keyword>
<evidence type="ECO:0000313" key="8">
    <source>
        <dbReference type="EMBL" id="RJF82424.1"/>
    </source>
</evidence>
<organism evidence="8 9">
    <name type="scientific">Azospirillum cavernae</name>
    <dbReference type="NCBI Taxonomy" id="2320860"/>
    <lineage>
        <taxon>Bacteria</taxon>
        <taxon>Pseudomonadati</taxon>
        <taxon>Pseudomonadota</taxon>
        <taxon>Alphaproteobacteria</taxon>
        <taxon>Rhodospirillales</taxon>
        <taxon>Azospirillaceae</taxon>
        <taxon>Azospirillum</taxon>
    </lineage>
</organism>
<dbReference type="PANTHER" id="PTHR22911:SF6">
    <property type="entry name" value="SOLUTE CARRIER FAMILY 35 MEMBER G1"/>
    <property type="match status" value="1"/>
</dbReference>
<feature type="transmembrane region" description="Helical" evidence="6">
    <location>
        <begin position="171"/>
        <end position="198"/>
    </location>
</feature>
<feature type="transmembrane region" description="Helical" evidence="6">
    <location>
        <begin position="141"/>
        <end position="159"/>
    </location>
</feature>
<evidence type="ECO:0000256" key="4">
    <source>
        <dbReference type="ARBA" id="ARBA00022989"/>
    </source>
</evidence>
<dbReference type="Proteomes" id="UP000283458">
    <property type="component" value="Unassembled WGS sequence"/>
</dbReference>
<protein>
    <submittedName>
        <fullName evidence="8">DMT family transporter</fullName>
    </submittedName>
</protein>
<evidence type="ECO:0000256" key="3">
    <source>
        <dbReference type="ARBA" id="ARBA00022692"/>
    </source>
</evidence>
<name>A0A418VZ80_9PROT</name>
<comment type="subcellular location">
    <subcellularLocation>
        <location evidence="1">Membrane</location>
        <topology evidence="1">Multi-pass membrane protein</topology>
    </subcellularLocation>
</comment>
<dbReference type="Gene3D" id="1.10.3730.20">
    <property type="match status" value="1"/>
</dbReference>
<dbReference type="InterPro" id="IPR000620">
    <property type="entry name" value="EamA_dom"/>
</dbReference>
<comment type="caution">
    <text evidence="8">The sequence shown here is derived from an EMBL/GenBank/DDBJ whole genome shotgun (WGS) entry which is preliminary data.</text>
</comment>
<evidence type="ECO:0000259" key="7">
    <source>
        <dbReference type="Pfam" id="PF00892"/>
    </source>
</evidence>
<dbReference type="EMBL" id="QYUL01000002">
    <property type="protein sequence ID" value="RJF82424.1"/>
    <property type="molecule type" value="Genomic_DNA"/>
</dbReference>
<dbReference type="AlphaFoldDB" id="A0A418VZ80"/>
<accession>A0A418VZ80</accession>
<feature type="transmembrane region" description="Helical" evidence="6">
    <location>
        <begin position="86"/>
        <end position="108"/>
    </location>
</feature>
<evidence type="ECO:0000256" key="2">
    <source>
        <dbReference type="ARBA" id="ARBA00009853"/>
    </source>
</evidence>
<dbReference type="InterPro" id="IPR037185">
    <property type="entry name" value="EmrE-like"/>
</dbReference>
<feature type="transmembrane region" description="Helical" evidence="6">
    <location>
        <begin position="117"/>
        <end position="135"/>
    </location>
</feature>
<feature type="transmembrane region" description="Helical" evidence="6">
    <location>
        <begin position="29"/>
        <end position="48"/>
    </location>
</feature>